<gene>
    <name evidence="2" type="ORF">BGZ80_011753</name>
</gene>
<dbReference type="AlphaFoldDB" id="A0A9P6SYT6"/>
<comment type="caution">
    <text evidence="2">The sequence shown here is derived from an EMBL/GenBank/DDBJ whole genome shotgun (WGS) entry which is preliminary data.</text>
</comment>
<sequence>MPTSEKSPTPDFMPLEVIDQMDKSAVSVTAFVKQLRSLNITKLAEHEKKEYLDIVGQYEDILESLLTYIGNEKPKFEYLQVAVVKDRKQALGTKRRDKVLRLVVMGGAGVCLLVASITTALITLASAGAATPLIVPIITTAFTIFSGLGGFKLILDIIQHGTENAKLTVIDNNLATLEKHLGDVRVKCDELKNANRLFSFDMRTKNFNVIDHDHIQIVEAYVSQSNNFTGDQCHMCRLMIICKRLAKIEDVIRNGV</sequence>
<keyword evidence="1" id="KW-1133">Transmembrane helix</keyword>
<organism evidence="2 3">
    <name type="scientific">Entomortierella chlamydospora</name>
    <dbReference type="NCBI Taxonomy" id="101097"/>
    <lineage>
        <taxon>Eukaryota</taxon>
        <taxon>Fungi</taxon>
        <taxon>Fungi incertae sedis</taxon>
        <taxon>Mucoromycota</taxon>
        <taxon>Mortierellomycotina</taxon>
        <taxon>Mortierellomycetes</taxon>
        <taxon>Mortierellales</taxon>
        <taxon>Mortierellaceae</taxon>
        <taxon>Entomortierella</taxon>
    </lineage>
</organism>
<feature type="transmembrane region" description="Helical" evidence="1">
    <location>
        <begin position="102"/>
        <end position="127"/>
    </location>
</feature>
<keyword evidence="3" id="KW-1185">Reference proteome</keyword>
<protein>
    <submittedName>
        <fullName evidence="2">Uncharacterized protein</fullName>
    </submittedName>
</protein>
<dbReference type="Proteomes" id="UP000703661">
    <property type="component" value="Unassembled WGS sequence"/>
</dbReference>
<dbReference type="EMBL" id="JAAAID010000986">
    <property type="protein sequence ID" value="KAG0012425.1"/>
    <property type="molecule type" value="Genomic_DNA"/>
</dbReference>
<evidence type="ECO:0000313" key="2">
    <source>
        <dbReference type="EMBL" id="KAG0012425.1"/>
    </source>
</evidence>
<name>A0A9P6SYT6_9FUNG</name>
<reference evidence="2" key="1">
    <citation type="journal article" date="2020" name="Fungal Divers.">
        <title>Resolving the Mortierellaceae phylogeny through synthesis of multi-gene phylogenetics and phylogenomics.</title>
        <authorList>
            <person name="Vandepol N."/>
            <person name="Liber J."/>
            <person name="Desiro A."/>
            <person name="Na H."/>
            <person name="Kennedy M."/>
            <person name="Barry K."/>
            <person name="Grigoriev I.V."/>
            <person name="Miller A.N."/>
            <person name="O'Donnell K."/>
            <person name="Stajich J.E."/>
            <person name="Bonito G."/>
        </authorList>
    </citation>
    <scope>NUCLEOTIDE SEQUENCE</scope>
    <source>
        <strain evidence="2">NRRL 2769</strain>
    </source>
</reference>
<accession>A0A9P6SYT6</accession>
<evidence type="ECO:0000313" key="3">
    <source>
        <dbReference type="Proteomes" id="UP000703661"/>
    </source>
</evidence>
<proteinExistence type="predicted"/>
<feature type="transmembrane region" description="Helical" evidence="1">
    <location>
        <begin position="133"/>
        <end position="155"/>
    </location>
</feature>
<keyword evidence="1" id="KW-0472">Membrane</keyword>
<keyword evidence="1" id="KW-0812">Transmembrane</keyword>
<evidence type="ECO:0000256" key="1">
    <source>
        <dbReference type="SAM" id="Phobius"/>
    </source>
</evidence>